<evidence type="ECO:0000256" key="1">
    <source>
        <dbReference type="SAM" id="Phobius"/>
    </source>
</evidence>
<keyword evidence="1" id="KW-0472">Membrane</keyword>
<accession>A0A5B7HJ49</accession>
<organism evidence="2 3">
    <name type="scientific">Portunus trituberculatus</name>
    <name type="common">Swimming crab</name>
    <name type="synonym">Neptunus trituberculatus</name>
    <dbReference type="NCBI Taxonomy" id="210409"/>
    <lineage>
        <taxon>Eukaryota</taxon>
        <taxon>Metazoa</taxon>
        <taxon>Ecdysozoa</taxon>
        <taxon>Arthropoda</taxon>
        <taxon>Crustacea</taxon>
        <taxon>Multicrustacea</taxon>
        <taxon>Malacostraca</taxon>
        <taxon>Eumalacostraca</taxon>
        <taxon>Eucarida</taxon>
        <taxon>Decapoda</taxon>
        <taxon>Pleocyemata</taxon>
        <taxon>Brachyura</taxon>
        <taxon>Eubrachyura</taxon>
        <taxon>Portunoidea</taxon>
        <taxon>Portunidae</taxon>
        <taxon>Portuninae</taxon>
        <taxon>Portunus</taxon>
    </lineage>
</organism>
<reference evidence="2 3" key="1">
    <citation type="submission" date="2019-05" db="EMBL/GenBank/DDBJ databases">
        <title>Another draft genome of Portunus trituberculatus and its Hox gene families provides insights of decapod evolution.</title>
        <authorList>
            <person name="Jeong J.-H."/>
            <person name="Song I."/>
            <person name="Kim S."/>
            <person name="Choi T."/>
            <person name="Kim D."/>
            <person name="Ryu S."/>
            <person name="Kim W."/>
        </authorList>
    </citation>
    <scope>NUCLEOTIDE SEQUENCE [LARGE SCALE GENOMIC DNA]</scope>
    <source>
        <tissue evidence="2">Muscle</tissue>
    </source>
</reference>
<keyword evidence="3" id="KW-1185">Reference proteome</keyword>
<dbReference type="Proteomes" id="UP000324222">
    <property type="component" value="Unassembled WGS sequence"/>
</dbReference>
<dbReference type="AlphaFoldDB" id="A0A5B7HJ49"/>
<name>A0A5B7HJ49_PORTR</name>
<comment type="caution">
    <text evidence="2">The sequence shown here is derived from an EMBL/GenBank/DDBJ whole genome shotgun (WGS) entry which is preliminary data.</text>
</comment>
<gene>
    <name evidence="2" type="ORF">E2C01_063018</name>
</gene>
<feature type="transmembrane region" description="Helical" evidence="1">
    <location>
        <begin position="6"/>
        <end position="24"/>
    </location>
</feature>
<evidence type="ECO:0000313" key="2">
    <source>
        <dbReference type="EMBL" id="MPC68808.1"/>
    </source>
</evidence>
<dbReference type="EMBL" id="VSRR010028413">
    <property type="protein sequence ID" value="MPC68808.1"/>
    <property type="molecule type" value="Genomic_DNA"/>
</dbReference>
<keyword evidence="1" id="KW-0812">Transmembrane</keyword>
<sequence length="94" mass="10279">MLRTNWLIASSAAIFTILSPWVLARRGRAGVIRRGTPLSLNHHPAAFYWPAISHAAGAQREHSRGSVLRLARPPLVRPSARVPRVTPVCGGRRG</sequence>
<evidence type="ECO:0000313" key="3">
    <source>
        <dbReference type="Proteomes" id="UP000324222"/>
    </source>
</evidence>
<keyword evidence="1" id="KW-1133">Transmembrane helix</keyword>
<protein>
    <submittedName>
        <fullName evidence="2">Uncharacterized protein</fullName>
    </submittedName>
</protein>
<proteinExistence type="predicted"/>